<comment type="similarity">
    <text evidence="1">Belongs to the PrpD family.</text>
</comment>
<dbReference type="InterPro" id="IPR045336">
    <property type="entry name" value="MmgE_PrpD_N"/>
</dbReference>
<name>A0ABV7L5G5_9PROT</name>
<dbReference type="InterPro" id="IPR045337">
    <property type="entry name" value="MmgE_PrpD_C"/>
</dbReference>
<dbReference type="Pfam" id="PF19305">
    <property type="entry name" value="MmgE_PrpD_C"/>
    <property type="match status" value="1"/>
</dbReference>
<dbReference type="Gene3D" id="3.30.1330.120">
    <property type="entry name" value="2-methylcitrate dehydratase PrpD"/>
    <property type="match status" value="1"/>
</dbReference>
<dbReference type="InterPro" id="IPR042188">
    <property type="entry name" value="MmgE/PrpD_sf_2"/>
</dbReference>
<dbReference type="PANTHER" id="PTHR16943">
    <property type="entry name" value="2-METHYLCITRATE DEHYDRATASE-RELATED"/>
    <property type="match status" value="1"/>
</dbReference>
<gene>
    <name evidence="4" type="ORF">ACFOGJ_21690</name>
</gene>
<proteinExistence type="inferred from homology"/>
<accession>A0ABV7L5G5</accession>
<evidence type="ECO:0000259" key="3">
    <source>
        <dbReference type="Pfam" id="PF19305"/>
    </source>
</evidence>
<comment type="caution">
    <text evidence="4">The sequence shown here is derived from an EMBL/GenBank/DDBJ whole genome shotgun (WGS) entry which is preliminary data.</text>
</comment>
<dbReference type="InterPro" id="IPR036148">
    <property type="entry name" value="MmgE/PrpD_sf"/>
</dbReference>
<evidence type="ECO:0000259" key="2">
    <source>
        <dbReference type="Pfam" id="PF03972"/>
    </source>
</evidence>
<dbReference type="Gene3D" id="1.10.4100.10">
    <property type="entry name" value="2-methylcitrate dehydratase PrpD"/>
    <property type="match status" value="1"/>
</dbReference>
<dbReference type="Proteomes" id="UP001595528">
    <property type="component" value="Unassembled WGS sequence"/>
</dbReference>
<dbReference type="RefSeq" id="WP_379904494.1">
    <property type="nucleotide sequence ID" value="NZ_JBHRTR010000034.1"/>
</dbReference>
<dbReference type="Pfam" id="PF03972">
    <property type="entry name" value="MmgE_PrpD_N"/>
    <property type="match status" value="1"/>
</dbReference>
<keyword evidence="5" id="KW-1185">Reference proteome</keyword>
<evidence type="ECO:0000313" key="5">
    <source>
        <dbReference type="Proteomes" id="UP001595528"/>
    </source>
</evidence>
<evidence type="ECO:0000256" key="1">
    <source>
        <dbReference type="ARBA" id="ARBA00006174"/>
    </source>
</evidence>
<protein>
    <submittedName>
        <fullName evidence="4">MmgE/PrpD family protein</fullName>
    </submittedName>
</protein>
<feature type="domain" description="MmgE/PrpD N-terminal" evidence="2">
    <location>
        <begin position="14"/>
        <end position="254"/>
    </location>
</feature>
<dbReference type="InterPro" id="IPR042183">
    <property type="entry name" value="MmgE/PrpD_sf_1"/>
</dbReference>
<reference evidence="5" key="1">
    <citation type="journal article" date="2019" name="Int. J. Syst. Evol. Microbiol.">
        <title>The Global Catalogue of Microorganisms (GCM) 10K type strain sequencing project: providing services to taxonomists for standard genome sequencing and annotation.</title>
        <authorList>
            <consortium name="The Broad Institute Genomics Platform"/>
            <consortium name="The Broad Institute Genome Sequencing Center for Infectious Disease"/>
            <person name="Wu L."/>
            <person name="Ma J."/>
        </authorList>
    </citation>
    <scope>NUCLEOTIDE SEQUENCE [LARGE SCALE GENOMIC DNA]</scope>
    <source>
        <strain evidence="5">KCTC 42964</strain>
    </source>
</reference>
<evidence type="ECO:0000313" key="4">
    <source>
        <dbReference type="EMBL" id="MFC3229878.1"/>
    </source>
</evidence>
<feature type="domain" description="MmgE/PrpD C-terminal" evidence="3">
    <location>
        <begin position="283"/>
        <end position="438"/>
    </location>
</feature>
<dbReference type="SUPFAM" id="SSF103378">
    <property type="entry name" value="2-methylcitrate dehydratase PrpD"/>
    <property type="match status" value="1"/>
</dbReference>
<organism evidence="4 5">
    <name type="scientific">Marinibaculum pumilum</name>
    <dbReference type="NCBI Taxonomy" id="1766165"/>
    <lineage>
        <taxon>Bacteria</taxon>
        <taxon>Pseudomonadati</taxon>
        <taxon>Pseudomonadota</taxon>
        <taxon>Alphaproteobacteria</taxon>
        <taxon>Rhodospirillales</taxon>
        <taxon>Rhodospirillaceae</taxon>
        <taxon>Marinibaculum</taxon>
    </lineage>
</organism>
<sequence>MMNTSADTPDRTAALAEWIAGFRPDDLSAADLDRLKALLIDNAGVTLRGMALPWGRSLAAFARPYRGQGPCRIYGTPLMVPPTVAGLANATAAHGLELDDTHDESITHPGAVVIATAIAVGTAERRGGPEVLAAIALGYEAMARVGMATGADHILEHGWHPTALFGGFGAAATAARLMRLEADGLMDAWGLMLSMAGGSMQFSQDAARTTVKRLHGGYGAHNGIMAVQLAAQGIAGPRQAFDGRYGLCNIFGARPRLDRLLPPGASGGAAEALQIHRISLKPYPCCRLFHSTLDALAEVTDGYSLATDRIAGLTVGGPDALLTQHMLTRPTSMMAAQYSLPFTLGAALVQGPRDYAAFADDRLGDPQVLALADRVSARADPEMQAAFPAHFGSWVELALTDGSTRRASVLDSYGTVANPMPRSAVEEKCAALAAEGLPGFDMAAFVDAVDRLDRGAGLDGMTDLFVAATE</sequence>
<dbReference type="EMBL" id="JBHRTR010000034">
    <property type="protein sequence ID" value="MFC3229878.1"/>
    <property type="molecule type" value="Genomic_DNA"/>
</dbReference>
<dbReference type="PANTHER" id="PTHR16943:SF8">
    <property type="entry name" value="2-METHYLCITRATE DEHYDRATASE"/>
    <property type="match status" value="1"/>
</dbReference>
<dbReference type="InterPro" id="IPR005656">
    <property type="entry name" value="MmgE_PrpD"/>
</dbReference>